<feature type="domain" description="Band 7" evidence="8">
    <location>
        <begin position="22"/>
        <end position="209"/>
    </location>
</feature>
<dbReference type="AlphaFoldDB" id="A0A6C0IUK9"/>
<dbReference type="GO" id="GO:0015485">
    <property type="term" value="F:cholesterol binding"/>
    <property type="evidence" value="ECO:0007669"/>
    <property type="project" value="TreeGrafter"/>
</dbReference>
<dbReference type="Pfam" id="PF01145">
    <property type="entry name" value="Band_7"/>
    <property type="match status" value="1"/>
</dbReference>
<accession>A0A6C0IUK9</accession>
<dbReference type="GO" id="GO:0031625">
    <property type="term" value="F:ubiquitin protein ligase binding"/>
    <property type="evidence" value="ECO:0007669"/>
    <property type="project" value="InterPro"/>
</dbReference>
<proteinExistence type="predicted"/>
<evidence type="ECO:0000256" key="5">
    <source>
        <dbReference type="ARBA" id="ARBA00022989"/>
    </source>
</evidence>
<name>A0A6C0IUK9_9ZZZZ</name>
<dbReference type="PANTHER" id="PTHR15351">
    <property type="entry name" value="ERLIN (ER LIPID RAFT ASSOCIATED PROTEIN) HOMOLOG"/>
    <property type="match status" value="1"/>
</dbReference>
<keyword evidence="2" id="KW-0812">Transmembrane</keyword>
<evidence type="ECO:0000256" key="2">
    <source>
        <dbReference type="ARBA" id="ARBA00022692"/>
    </source>
</evidence>
<keyword evidence="4" id="KW-0735">Signal-anchor</keyword>
<evidence type="ECO:0000259" key="8">
    <source>
        <dbReference type="Pfam" id="PF01145"/>
    </source>
</evidence>
<keyword evidence="7" id="KW-0325">Glycoprotein</keyword>
<comment type="subcellular location">
    <subcellularLocation>
        <location evidence="1">Endoplasmic reticulum membrane</location>
        <topology evidence="1">Single-pass type II membrane protein</topology>
    </subcellularLocation>
</comment>
<keyword evidence="6" id="KW-0472">Membrane</keyword>
<evidence type="ECO:0000256" key="4">
    <source>
        <dbReference type="ARBA" id="ARBA00022968"/>
    </source>
</evidence>
<reference evidence="9" key="1">
    <citation type="journal article" date="2020" name="Nature">
        <title>Giant virus diversity and host interactions through global metagenomics.</title>
        <authorList>
            <person name="Schulz F."/>
            <person name="Roux S."/>
            <person name="Paez-Espino D."/>
            <person name="Jungbluth S."/>
            <person name="Walsh D.A."/>
            <person name="Denef V.J."/>
            <person name="McMahon K.D."/>
            <person name="Konstantinidis K.T."/>
            <person name="Eloe-Fadrosh E.A."/>
            <person name="Kyrpides N.C."/>
            <person name="Woyke T."/>
        </authorList>
    </citation>
    <scope>NUCLEOTIDE SEQUENCE</scope>
    <source>
        <strain evidence="9">GVMAG-M-3300024302-11</strain>
    </source>
</reference>
<dbReference type="EMBL" id="MN740256">
    <property type="protein sequence ID" value="QHT96359.1"/>
    <property type="molecule type" value="Genomic_DNA"/>
</dbReference>
<evidence type="ECO:0000256" key="7">
    <source>
        <dbReference type="ARBA" id="ARBA00023180"/>
    </source>
</evidence>
<keyword evidence="3" id="KW-0256">Endoplasmic reticulum</keyword>
<evidence type="ECO:0000256" key="1">
    <source>
        <dbReference type="ARBA" id="ARBA00004648"/>
    </source>
</evidence>
<sequence length="308" mass="35229">MYLLKLICALIIIVPTTAIYYKIDEGYRGLSSYNGKYDENLLVPGDAGFMRPNIWPFYVRMDYIETKPQDDSAQRVQCGAKDGSIHWIESIEIGNTLDPSSVYETVKKYGIDYDQKVIISKVRHQMNVICSKLDTYDIFVTKFDQLDDMLLNFLQSEQDRLSTGITIDYVRLTKPKLPHDQAQTYEGISKQQIQQRLEDEKKKTKEKEAINDMIEAQAISDRSVVEAEGKRKVSEKEAQSHLLMEKAKSDADSYRKIEEAKANQFLFGGAEQYLDYERHKAIAGNSKIYFGALPPTIWSADGMGITKD</sequence>
<organism evidence="9">
    <name type="scientific">viral metagenome</name>
    <dbReference type="NCBI Taxonomy" id="1070528"/>
    <lineage>
        <taxon>unclassified sequences</taxon>
        <taxon>metagenomes</taxon>
        <taxon>organismal metagenomes</taxon>
    </lineage>
</organism>
<evidence type="ECO:0000313" key="9">
    <source>
        <dbReference type="EMBL" id="QHT96359.1"/>
    </source>
</evidence>
<dbReference type="GO" id="GO:0032933">
    <property type="term" value="P:SREBP signaling pathway"/>
    <property type="evidence" value="ECO:0007669"/>
    <property type="project" value="TreeGrafter"/>
</dbReference>
<evidence type="ECO:0000256" key="6">
    <source>
        <dbReference type="ARBA" id="ARBA00023136"/>
    </source>
</evidence>
<dbReference type="InterPro" id="IPR001107">
    <property type="entry name" value="Band_7"/>
</dbReference>
<keyword evidence="5" id="KW-1133">Transmembrane helix</keyword>
<dbReference type="GO" id="GO:0005789">
    <property type="term" value="C:endoplasmic reticulum membrane"/>
    <property type="evidence" value="ECO:0007669"/>
    <property type="project" value="UniProtKB-SubCell"/>
</dbReference>
<dbReference type="InterPro" id="IPR033294">
    <property type="entry name" value="Erlin1/2"/>
</dbReference>
<evidence type="ECO:0000256" key="3">
    <source>
        <dbReference type="ARBA" id="ARBA00022824"/>
    </source>
</evidence>
<protein>
    <recommendedName>
        <fullName evidence="8">Band 7 domain-containing protein</fullName>
    </recommendedName>
</protein>
<dbReference type="PANTHER" id="PTHR15351:SF3">
    <property type="entry name" value="ERLIN"/>
    <property type="match status" value="1"/>
</dbReference>